<comment type="function">
    <text evidence="11">Involved in protein export. Acts as a chaperone by maintaining the newly synthesized protein in an open conformation. Functions as a peptidyl-prolyl cis-trans isomerase.</text>
</comment>
<dbReference type="EMBL" id="CP025704">
    <property type="protein sequence ID" value="AUN96759.1"/>
    <property type="molecule type" value="Genomic_DNA"/>
</dbReference>
<sequence>MSYTVKSVNGCTKKLEFNFATLDLSKEIKAAVVRKQATTNIKGFRKGKAPLSMVEQVYGPQIESDALNQFVQSQLFEAVNKEKLKTVGYPAFENVKYDAGKSVSFDAVVEIFPEIKLADYSSYSFKKDSVEVSNEDMEKLTKNYLGSKAEMTEVTDAKHALKKGDFAVFNFEGVKADGSRPENMKGSEYLLEIGSGQFIPGFEDGMIGLKKGDKKDINLTFPADYHATELQNAKVKFEVELLEIKEKKYPTLNDELAKEFGYESVADFNEKNKKNLVAQKERQALEKLHQEILEKLVKENKFDVPATLVQNQEKYLQEDLAKNLKAQGFNDDMVGEYFERWKGDINTKADFQVRSGLVLDHLAQEFKIETSEADFNKKLEESAAQAGIDLETVKKYYAGNAQIKNNLMYAIREEKTFDALKKKLKIA</sequence>
<name>A0A2K9NML8_BACTC</name>
<evidence type="ECO:0000256" key="4">
    <source>
        <dbReference type="ARBA" id="ARBA00016902"/>
    </source>
</evidence>
<dbReference type="SUPFAM" id="SSF102735">
    <property type="entry name" value="Trigger factor ribosome-binding domain"/>
    <property type="match status" value="1"/>
</dbReference>
<comment type="domain">
    <text evidence="11">Consists of 3 domains; the N-terminus binds the ribosome, the middle domain has PPIase activity, while the C-terminus has intrinsic chaperone activity on its own.</text>
</comment>
<dbReference type="GO" id="GO:0051301">
    <property type="term" value="P:cell division"/>
    <property type="evidence" value="ECO:0007669"/>
    <property type="project" value="UniProtKB-KW"/>
</dbReference>
<dbReference type="RefSeq" id="WP_102242054.1">
    <property type="nucleotide sequence ID" value="NZ_CP025704.1"/>
</dbReference>
<dbReference type="GO" id="GO:0043022">
    <property type="term" value="F:ribosome binding"/>
    <property type="evidence" value="ECO:0007669"/>
    <property type="project" value="TreeGrafter"/>
</dbReference>
<dbReference type="GO" id="GO:0051083">
    <property type="term" value="P:'de novo' cotranslational protein folding"/>
    <property type="evidence" value="ECO:0007669"/>
    <property type="project" value="TreeGrafter"/>
</dbReference>
<dbReference type="Pfam" id="PF05697">
    <property type="entry name" value="Trigger_N"/>
    <property type="match status" value="1"/>
</dbReference>
<dbReference type="InterPro" id="IPR027304">
    <property type="entry name" value="Trigger_fact/SurA_dom_sf"/>
</dbReference>
<dbReference type="PANTHER" id="PTHR30560:SF3">
    <property type="entry name" value="TRIGGER FACTOR-LIKE PROTEIN TIG, CHLOROPLASTIC"/>
    <property type="match status" value="1"/>
</dbReference>
<evidence type="ECO:0000256" key="13">
    <source>
        <dbReference type="RuleBase" id="RU003914"/>
    </source>
</evidence>
<comment type="similarity">
    <text evidence="2 11 13">Belongs to the FKBP-type PPIase family. Tig subfamily.</text>
</comment>
<dbReference type="FunFam" id="3.10.50.40:FF:000001">
    <property type="entry name" value="Trigger factor"/>
    <property type="match status" value="1"/>
</dbReference>
<dbReference type="InterPro" id="IPR036611">
    <property type="entry name" value="Trigger_fac_ribosome-bd_sf"/>
</dbReference>
<dbReference type="KEGG" id="bsto:C0V70_01300"/>
<evidence type="ECO:0000256" key="12">
    <source>
        <dbReference type="PROSITE-ProRule" id="PRU00277"/>
    </source>
</evidence>
<comment type="catalytic activity">
    <reaction evidence="1 11 12">
        <text>[protein]-peptidylproline (omega=180) = [protein]-peptidylproline (omega=0)</text>
        <dbReference type="Rhea" id="RHEA:16237"/>
        <dbReference type="Rhea" id="RHEA-COMP:10747"/>
        <dbReference type="Rhea" id="RHEA-COMP:10748"/>
        <dbReference type="ChEBI" id="CHEBI:83833"/>
        <dbReference type="ChEBI" id="CHEBI:83834"/>
        <dbReference type="EC" id="5.2.1.8"/>
    </reaction>
</comment>
<dbReference type="GO" id="GO:0044183">
    <property type="term" value="F:protein folding chaperone"/>
    <property type="evidence" value="ECO:0007669"/>
    <property type="project" value="TreeGrafter"/>
</dbReference>
<keyword evidence="8 11" id="KW-0413">Isomerase</keyword>
<dbReference type="InterPro" id="IPR046357">
    <property type="entry name" value="PPIase_dom_sf"/>
</dbReference>
<dbReference type="OrthoDB" id="5288147at2"/>
<dbReference type="Gene3D" id="1.10.3120.10">
    <property type="entry name" value="Trigger factor, C-terminal domain"/>
    <property type="match status" value="1"/>
</dbReference>
<dbReference type="Proteomes" id="UP000235584">
    <property type="component" value="Chromosome"/>
</dbReference>
<keyword evidence="6 11" id="KW-0697">Rotamase</keyword>
<gene>
    <name evidence="11 14" type="primary">tig</name>
    <name evidence="14" type="ORF">C0V70_01300</name>
</gene>
<keyword evidence="7 11" id="KW-0143">Chaperone</keyword>
<dbReference type="GO" id="GO:0015031">
    <property type="term" value="P:protein transport"/>
    <property type="evidence" value="ECO:0007669"/>
    <property type="project" value="UniProtKB-UniRule"/>
</dbReference>
<dbReference type="PANTHER" id="PTHR30560">
    <property type="entry name" value="TRIGGER FACTOR CHAPERONE AND PEPTIDYL-PROLYL CIS/TRANS ISOMERASE"/>
    <property type="match status" value="1"/>
</dbReference>
<evidence type="ECO:0000256" key="8">
    <source>
        <dbReference type="ARBA" id="ARBA00023235"/>
    </source>
</evidence>
<dbReference type="SUPFAM" id="SSF54534">
    <property type="entry name" value="FKBP-like"/>
    <property type="match status" value="1"/>
</dbReference>
<protein>
    <recommendedName>
        <fullName evidence="4 11">Trigger factor</fullName>
        <shortName evidence="11">TF</shortName>
        <ecNumber evidence="3 11">5.2.1.8</ecNumber>
    </recommendedName>
    <alternativeName>
        <fullName evidence="10 11">PPIase</fullName>
    </alternativeName>
</protein>
<evidence type="ECO:0000256" key="5">
    <source>
        <dbReference type="ARBA" id="ARBA00022618"/>
    </source>
</evidence>
<comment type="subcellular location">
    <subcellularLocation>
        <location evidence="11">Cytoplasm</location>
    </subcellularLocation>
    <text evidence="11">About half TF is bound to the ribosome near the polypeptide exit tunnel while the other half is free in the cytoplasm.</text>
</comment>
<dbReference type="InterPro" id="IPR037041">
    <property type="entry name" value="Trigger_fac_C_sf"/>
</dbReference>
<evidence type="ECO:0000256" key="9">
    <source>
        <dbReference type="ARBA" id="ARBA00023306"/>
    </source>
</evidence>
<dbReference type="PIRSF" id="PIRSF003095">
    <property type="entry name" value="Trigger_factor"/>
    <property type="match status" value="1"/>
</dbReference>
<dbReference type="GO" id="GO:0005737">
    <property type="term" value="C:cytoplasm"/>
    <property type="evidence" value="ECO:0007669"/>
    <property type="project" value="UniProtKB-SubCell"/>
</dbReference>
<keyword evidence="5 11" id="KW-0132">Cell division</keyword>
<dbReference type="Pfam" id="PF00254">
    <property type="entry name" value="FKBP_C"/>
    <property type="match status" value="1"/>
</dbReference>
<evidence type="ECO:0000256" key="3">
    <source>
        <dbReference type="ARBA" id="ARBA00013194"/>
    </source>
</evidence>
<evidence type="ECO:0000313" key="15">
    <source>
        <dbReference type="Proteomes" id="UP000235584"/>
    </source>
</evidence>
<keyword evidence="9 11" id="KW-0131">Cell cycle</keyword>
<dbReference type="PROSITE" id="PS50059">
    <property type="entry name" value="FKBP_PPIASE"/>
    <property type="match status" value="1"/>
</dbReference>
<dbReference type="HAMAP" id="MF_00303">
    <property type="entry name" value="Trigger_factor_Tig"/>
    <property type="match status" value="1"/>
</dbReference>
<evidence type="ECO:0000256" key="11">
    <source>
        <dbReference type="HAMAP-Rule" id="MF_00303"/>
    </source>
</evidence>
<dbReference type="NCBIfam" id="TIGR00115">
    <property type="entry name" value="tig"/>
    <property type="match status" value="1"/>
</dbReference>
<dbReference type="GO" id="GO:0043335">
    <property type="term" value="P:protein unfolding"/>
    <property type="evidence" value="ECO:0007669"/>
    <property type="project" value="TreeGrafter"/>
</dbReference>
<dbReference type="InterPro" id="IPR005215">
    <property type="entry name" value="Trig_fac"/>
</dbReference>
<evidence type="ECO:0000256" key="7">
    <source>
        <dbReference type="ARBA" id="ARBA00023186"/>
    </source>
</evidence>
<dbReference type="GO" id="GO:0003755">
    <property type="term" value="F:peptidyl-prolyl cis-trans isomerase activity"/>
    <property type="evidence" value="ECO:0007669"/>
    <property type="project" value="UniProtKB-UniRule"/>
</dbReference>
<dbReference type="EC" id="5.2.1.8" evidence="3 11"/>
<proteinExistence type="inferred from homology"/>
<evidence type="ECO:0000313" key="14">
    <source>
        <dbReference type="EMBL" id="AUN96759.1"/>
    </source>
</evidence>
<keyword evidence="15" id="KW-1185">Reference proteome</keyword>
<reference evidence="14 15" key="1">
    <citation type="submission" date="2018-01" db="EMBL/GenBank/DDBJ databases">
        <title>Complete genome sequence of Bacteriovorax stolpii DSM12778.</title>
        <authorList>
            <person name="Tang B."/>
            <person name="Chang J."/>
        </authorList>
    </citation>
    <scope>NUCLEOTIDE SEQUENCE [LARGE SCALE GENOMIC DNA]</scope>
    <source>
        <strain evidence="14 15">DSM 12778</strain>
    </source>
</reference>
<evidence type="ECO:0000256" key="2">
    <source>
        <dbReference type="ARBA" id="ARBA00005464"/>
    </source>
</evidence>
<organism evidence="14 15">
    <name type="scientific">Bacteriovorax stolpii</name>
    <name type="common">Bdellovibrio stolpii</name>
    <dbReference type="NCBI Taxonomy" id="960"/>
    <lineage>
        <taxon>Bacteria</taxon>
        <taxon>Pseudomonadati</taxon>
        <taxon>Bdellovibrionota</taxon>
        <taxon>Bacteriovoracia</taxon>
        <taxon>Bacteriovoracales</taxon>
        <taxon>Bacteriovoracaceae</taxon>
        <taxon>Bacteriovorax</taxon>
    </lineage>
</organism>
<dbReference type="Gene3D" id="3.30.70.1050">
    <property type="entry name" value="Trigger factor ribosome-binding domain"/>
    <property type="match status" value="1"/>
</dbReference>
<evidence type="ECO:0000256" key="6">
    <source>
        <dbReference type="ARBA" id="ARBA00023110"/>
    </source>
</evidence>
<dbReference type="AlphaFoldDB" id="A0A2K9NML8"/>
<dbReference type="InterPro" id="IPR008880">
    <property type="entry name" value="Trigger_fac_C"/>
</dbReference>
<accession>A0A2K9NML8</accession>
<dbReference type="SUPFAM" id="SSF109998">
    <property type="entry name" value="Triger factor/SurA peptide-binding domain-like"/>
    <property type="match status" value="1"/>
</dbReference>
<evidence type="ECO:0000256" key="1">
    <source>
        <dbReference type="ARBA" id="ARBA00000971"/>
    </source>
</evidence>
<keyword evidence="11" id="KW-0963">Cytoplasm</keyword>
<dbReference type="InterPro" id="IPR008881">
    <property type="entry name" value="Trigger_fac_ribosome-bd_bac"/>
</dbReference>
<dbReference type="Pfam" id="PF05698">
    <property type="entry name" value="Trigger_C"/>
    <property type="match status" value="1"/>
</dbReference>
<dbReference type="InterPro" id="IPR001179">
    <property type="entry name" value="PPIase_FKBP_dom"/>
</dbReference>
<evidence type="ECO:0000256" key="10">
    <source>
        <dbReference type="ARBA" id="ARBA00029986"/>
    </source>
</evidence>
<dbReference type="Gene3D" id="3.10.50.40">
    <property type="match status" value="1"/>
</dbReference>